<comment type="similarity">
    <text evidence="9">Belongs to the ustYa family.</text>
</comment>
<dbReference type="GO" id="GO:0043386">
    <property type="term" value="P:mycotoxin biosynthetic process"/>
    <property type="evidence" value="ECO:0007669"/>
    <property type="project" value="InterPro"/>
</dbReference>
<evidence type="ECO:0000256" key="3">
    <source>
        <dbReference type="ARBA" id="ARBA00022692"/>
    </source>
</evidence>
<gene>
    <name evidence="11" type="ORF">VMCG_10071</name>
</gene>
<comment type="caution">
    <text evidence="11">The sequence shown here is derived from an EMBL/GenBank/DDBJ whole genome shotgun (WGS) entry which is preliminary data.</text>
</comment>
<dbReference type="GO" id="GO:0016020">
    <property type="term" value="C:membrane"/>
    <property type="evidence" value="ECO:0007669"/>
    <property type="project" value="UniProtKB-SubCell"/>
</dbReference>
<dbReference type="Proteomes" id="UP000283895">
    <property type="component" value="Unassembled WGS sequence"/>
</dbReference>
<keyword evidence="4" id="KW-1133">Transmembrane helix</keyword>
<evidence type="ECO:0000256" key="4">
    <source>
        <dbReference type="ARBA" id="ARBA00022989"/>
    </source>
</evidence>
<accession>A0A423VD37</accession>
<evidence type="ECO:0000256" key="2">
    <source>
        <dbReference type="ARBA" id="ARBA00004685"/>
    </source>
</evidence>
<dbReference type="Pfam" id="PF11807">
    <property type="entry name" value="UstYa"/>
    <property type="match status" value="1"/>
</dbReference>
<evidence type="ECO:0000256" key="6">
    <source>
        <dbReference type="ARBA" id="ARBA00023026"/>
    </source>
</evidence>
<name>A0A423VD37_9PEZI</name>
<keyword evidence="7" id="KW-0472">Membrane</keyword>
<evidence type="ECO:0000256" key="10">
    <source>
        <dbReference type="SAM" id="MobiDB-lite"/>
    </source>
</evidence>
<feature type="compositionally biased region" description="Polar residues" evidence="10">
    <location>
        <begin position="1"/>
        <end position="15"/>
    </location>
</feature>
<evidence type="ECO:0000256" key="8">
    <source>
        <dbReference type="ARBA" id="ARBA00023180"/>
    </source>
</evidence>
<sequence>MASSQKYENVQTTSDLNHDEESLRSSTEVESLIEEEKSWQAQQRGRASKRPTLAGILSSSRWMLDTTLLLMIITMLVRNEMQEPLRDQWQLLGDMTGVGPRFPQRLTRFEYDISYAPMNTSEFFTDEVLDKWNHLMPKGMGFQRVNDTHKYHDLPKPIDWDEGKTVFTTSVTHQLHCLFTVAQTYSGLSSGHMIPDDHHSHMIHCVAYLRQAIMCSADTALEGHATTFPDDNHGSDGWDSTHVCKDYGQVLEYLESVRARDDQLI</sequence>
<reference evidence="11 12" key="1">
    <citation type="submission" date="2015-09" db="EMBL/GenBank/DDBJ databases">
        <title>Host preference determinants of Valsa canker pathogens revealed by comparative genomics.</title>
        <authorList>
            <person name="Yin Z."/>
            <person name="Huang L."/>
        </authorList>
    </citation>
    <scope>NUCLEOTIDE SEQUENCE [LARGE SCALE GENOMIC DNA]</scope>
    <source>
        <strain evidence="11 12">03-1</strain>
    </source>
</reference>
<dbReference type="GO" id="GO:0016491">
    <property type="term" value="F:oxidoreductase activity"/>
    <property type="evidence" value="ECO:0007669"/>
    <property type="project" value="UniProtKB-KW"/>
</dbReference>
<organism evidence="11 12">
    <name type="scientific">Cytospora schulzeri</name>
    <dbReference type="NCBI Taxonomy" id="448051"/>
    <lineage>
        <taxon>Eukaryota</taxon>
        <taxon>Fungi</taxon>
        <taxon>Dikarya</taxon>
        <taxon>Ascomycota</taxon>
        <taxon>Pezizomycotina</taxon>
        <taxon>Sordariomycetes</taxon>
        <taxon>Sordariomycetidae</taxon>
        <taxon>Diaporthales</taxon>
        <taxon>Cytosporaceae</taxon>
        <taxon>Cytospora</taxon>
    </lineage>
</organism>
<evidence type="ECO:0000256" key="1">
    <source>
        <dbReference type="ARBA" id="ARBA00004167"/>
    </source>
</evidence>
<dbReference type="EMBL" id="LKEA01000076">
    <property type="protein sequence ID" value="ROV88752.1"/>
    <property type="molecule type" value="Genomic_DNA"/>
</dbReference>
<proteinExistence type="inferred from homology"/>
<keyword evidence="8" id="KW-0325">Glycoprotein</keyword>
<protein>
    <submittedName>
        <fullName evidence="11">Uncharacterized protein</fullName>
    </submittedName>
</protein>
<keyword evidence="5" id="KW-0560">Oxidoreductase</keyword>
<evidence type="ECO:0000313" key="11">
    <source>
        <dbReference type="EMBL" id="ROV88752.1"/>
    </source>
</evidence>
<dbReference type="PANTHER" id="PTHR33365">
    <property type="entry name" value="YALI0B05434P"/>
    <property type="match status" value="1"/>
</dbReference>
<dbReference type="STRING" id="356882.A0A423VD37"/>
<evidence type="ECO:0000256" key="5">
    <source>
        <dbReference type="ARBA" id="ARBA00023002"/>
    </source>
</evidence>
<evidence type="ECO:0000256" key="9">
    <source>
        <dbReference type="ARBA" id="ARBA00035112"/>
    </source>
</evidence>
<comment type="pathway">
    <text evidence="2">Mycotoxin biosynthesis.</text>
</comment>
<dbReference type="PANTHER" id="PTHR33365:SF11">
    <property type="entry name" value="TAT PATHWAY SIGNAL SEQUENCE"/>
    <property type="match status" value="1"/>
</dbReference>
<evidence type="ECO:0000313" key="12">
    <source>
        <dbReference type="Proteomes" id="UP000283895"/>
    </source>
</evidence>
<keyword evidence="12" id="KW-1185">Reference proteome</keyword>
<keyword evidence="6" id="KW-0843">Virulence</keyword>
<dbReference type="OrthoDB" id="3687641at2759"/>
<feature type="region of interest" description="Disordered" evidence="10">
    <location>
        <begin position="1"/>
        <end position="46"/>
    </location>
</feature>
<dbReference type="AlphaFoldDB" id="A0A423VD37"/>
<dbReference type="InterPro" id="IPR021765">
    <property type="entry name" value="UstYa-like"/>
</dbReference>
<evidence type="ECO:0000256" key="7">
    <source>
        <dbReference type="ARBA" id="ARBA00023136"/>
    </source>
</evidence>
<comment type="subcellular location">
    <subcellularLocation>
        <location evidence="1">Membrane</location>
        <topology evidence="1">Single-pass membrane protein</topology>
    </subcellularLocation>
</comment>
<keyword evidence="3" id="KW-0812">Transmembrane</keyword>